<comment type="caution">
    <text evidence="8">The sequence shown here is derived from an EMBL/GenBank/DDBJ whole genome shotgun (WGS) entry which is preliminary data.</text>
</comment>
<name>A0AAW9JSM9_CARML</name>
<dbReference type="EMBL" id="JAVBVO010000003">
    <property type="protein sequence ID" value="MDZ5758289.1"/>
    <property type="molecule type" value="Genomic_DNA"/>
</dbReference>
<keyword evidence="2" id="KW-0813">Transport</keyword>
<keyword evidence="4 7" id="KW-0812">Transmembrane</keyword>
<feature type="transmembrane region" description="Helical" evidence="7">
    <location>
        <begin position="337"/>
        <end position="363"/>
    </location>
</feature>
<dbReference type="CDD" id="cd06173">
    <property type="entry name" value="MFS_MefA_like"/>
    <property type="match status" value="1"/>
</dbReference>
<feature type="transmembrane region" description="Helical" evidence="7">
    <location>
        <begin position="96"/>
        <end position="120"/>
    </location>
</feature>
<feature type="transmembrane region" description="Helical" evidence="7">
    <location>
        <begin position="132"/>
        <end position="154"/>
    </location>
</feature>
<feature type="transmembrane region" description="Helical" evidence="7">
    <location>
        <begin position="160"/>
        <end position="180"/>
    </location>
</feature>
<evidence type="ECO:0000256" key="6">
    <source>
        <dbReference type="ARBA" id="ARBA00023136"/>
    </source>
</evidence>
<dbReference type="InterPro" id="IPR036259">
    <property type="entry name" value="MFS_trans_sf"/>
</dbReference>
<feature type="transmembrane region" description="Helical" evidence="7">
    <location>
        <begin position="39"/>
        <end position="60"/>
    </location>
</feature>
<evidence type="ECO:0000256" key="5">
    <source>
        <dbReference type="ARBA" id="ARBA00022989"/>
    </source>
</evidence>
<evidence type="ECO:0000256" key="7">
    <source>
        <dbReference type="SAM" id="Phobius"/>
    </source>
</evidence>
<evidence type="ECO:0000313" key="8">
    <source>
        <dbReference type="EMBL" id="MDZ5758289.1"/>
    </source>
</evidence>
<evidence type="ECO:0000256" key="2">
    <source>
        <dbReference type="ARBA" id="ARBA00022448"/>
    </source>
</evidence>
<reference evidence="8" key="1">
    <citation type="submission" date="2023-08" db="EMBL/GenBank/DDBJ databases">
        <title>Genomic characterization of piscicolin 126 produced by Carnobacterium maltaromaticum CM22 strain isolated from salmon (Salmo salar).</title>
        <authorList>
            <person name="Gonzalez-Gragera E."/>
            <person name="Garcia-Lopez J.D."/>
            <person name="Teso-Perez C."/>
            <person name="Gimenez-Hernandez I."/>
            <person name="Peralta-Sanchez J.M."/>
            <person name="Valdivia E."/>
            <person name="Montalban-Lopez M."/>
            <person name="Martin-Platero A.M."/>
            <person name="Banos A."/>
            <person name="Martinez-Bueno M."/>
        </authorList>
    </citation>
    <scope>NUCLEOTIDE SEQUENCE</scope>
    <source>
        <strain evidence="8">CM22</strain>
    </source>
</reference>
<dbReference type="Pfam" id="PF07690">
    <property type="entry name" value="MFS_1"/>
    <property type="match status" value="1"/>
</dbReference>
<proteinExistence type="predicted"/>
<dbReference type="InterPro" id="IPR022324">
    <property type="entry name" value="Bacilysin_exporter_BacE_put"/>
</dbReference>
<dbReference type="PANTHER" id="PTHR43266">
    <property type="entry name" value="MACROLIDE-EFFLUX PROTEIN"/>
    <property type="match status" value="1"/>
</dbReference>
<evidence type="ECO:0000256" key="4">
    <source>
        <dbReference type="ARBA" id="ARBA00022692"/>
    </source>
</evidence>
<dbReference type="Proteomes" id="UP001290462">
    <property type="component" value="Unassembled WGS sequence"/>
</dbReference>
<evidence type="ECO:0000313" key="9">
    <source>
        <dbReference type="Proteomes" id="UP001290462"/>
    </source>
</evidence>
<feature type="transmembrane region" description="Helical" evidence="7">
    <location>
        <begin position="301"/>
        <end position="325"/>
    </location>
</feature>
<feature type="transmembrane region" description="Helical" evidence="7">
    <location>
        <begin position="215"/>
        <end position="238"/>
    </location>
</feature>
<dbReference type="SUPFAM" id="SSF103473">
    <property type="entry name" value="MFS general substrate transporter"/>
    <property type="match status" value="1"/>
</dbReference>
<dbReference type="PANTHER" id="PTHR43266:SF7">
    <property type="entry name" value="TRANSPORTER, PUTATIVE-RELATED"/>
    <property type="match status" value="1"/>
</dbReference>
<keyword evidence="6 7" id="KW-0472">Membrane</keyword>
<comment type="subcellular location">
    <subcellularLocation>
        <location evidence="1">Cell membrane</location>
        <topology evidence="1">Multi-pass membrane protein</topology>
    </subcellularLocation>
</comment>
<feature type="transmembrane region" description="Helical" evidence="7">
    <location>
        <begin position="250"/>
        <end position="270"/>
    </location>
</feature>
<dbReference type="RefSeq" id="WP_322808729.1">
    <property type="nucleotide sequence ID" value="NZ_JAVBVO010000003.1"/>
</dbReference>
<protein>
    <submittedName>
        <fullName evidence="8">MFS transporter</fullName>
    </submittedName>
</protein>
<keyword evidence="5 7" id="KW-1133">Transmembrane helix</keyword>
<accession>A0AAW9JSM9</accession>
<dbReference type="Gene3D" id="1.20.1250.20">
    <property type="entry name" value="MFS general substrate transporter like domains"/>
    <property type="match status" value="1"/>
</dbReference>
<dbReference type="GO" id="GO:0005886">
    <property type="term" value="C:plasma membrane"/>
    <property type="evidence" value="ECO:0007669"/>
    <property type="project" value="UniProtKB-SubCell"/>
</dbReference>
<evidence type="ECO:0000256" key="3">
    <source>
        <dbReference type="ARBA" id="ARBA00022475"/>
    </source>
</evidence>
<dbReference type="AlphaFoldDB" id="A0AAW9JSM9"/>
<gene>
    <name evidence="8" type="ORF">RAK27_06405</name>
</gene>
<evidence type="ECO:0000256" key="1">
    <source>
        <dbReference type="ARBA" id="ARBA00004651"/>
    </source>
</evidence>
<dbReference type="InterPro" id="IPR011701">
    <property type="entry name" value="MFS"/>
</dbReference>
<feature type="transmembrane region" description="Helical" evidence="7">
    <location>
        <begin position="369"/>
        <end position="385"/>
    </location>
</feature>
<dbReference type="PRINTS" id="PR01988">
    <property type="entry name" value="EXPORTERBACE"/>
</dbReference>
<feature type="transmembrane region" description="Helical" evidence="7">
    <location>
        <begin position="9"/>
        <end position="33"/>
    </location>
</feature>
<sequence length="401" mass="44366">MNKKKITGLLLASSGISSIGEWIYFIALNLIVLNRGATPAAVGVLYILRPIATVLTTSIMSHFLDDLKKRKWLIILDITRACMIGSLVIINELWWIYLIVFLIQGAVSIHSPLLITYTVSLIPAEKRKKYNALSSLVHSGGFLLGPAIAGLLLMVGTPKLAIVVNSTALFLSAYFIFLLPNCETVPREKKLNTGITFSETWFEVKSFSLKYGNETLIYSSFLLLMSFAAGLDSIEASFAKGMLDLTDGEYGLLVSIAGLGILCGSGIVTIFSEKLSVAHLLQSGSFFFVLGYFIYAISTHFISAAVGFFLLSFALAFANTGFYTFRQNYLPISKMGLLISFYDLVEALLSIFIVGVVSLLAIYVHLRKVSLIVVFCMWLVLLFFYKKVKNEKVAKKLVRKR</sequence>
<dbReference type="GO" id="GO:0022857">
    <property type="term" value="F:transmembrane transporter activity"/>
    <property type="evidence" value="ECO:0007669"/>
    <property type="project" value="InterPro"/>
</dbReference>
<keyword evidence="3" id="KW-1003">Cell membrane</keyword>
<organism evidence="8 9">
    <name type="scientific">Carnobacterium maltaromaticum</name>
    <name type="common">Carnobacterium piscicola</name>
    <dbReference type="NCBI Taxonomy" id="2751"/>
    <lineage>
        <taxon>Bacteria</taxon>
        <taxon>Bacillati</taxon>
        <taxon>Bacillota</taxon>
        <taxon>Bacilli</taxon>
        <taxon>Lactobacillales</taxon>
        <taxon>Carnobacteriaceae</taxon>
        <taxon>Carnobacterium</taxon>
    </lineage>
</organism>
<feature type="transmembrane region" description="Helical" evidence="7">
    <location>
        <begin position="277"/>
        <end position="295"/>
    </location>
</feature>